<protein>
    <submittedName>
        <fullName evidence="1">Uncharacterized protein</fullName>
    </submittedName>
</protein>
<gene>
    <name evidence="1" type="ORF">L1987_58937</name>
</gene>
<evidence type="ECO:0000313" key="1">
    <source>
        <dbReference type="EMBL" id="KAI3741266.1"/>
    </source>
</evidence>
<organism evidence="1 2">
    <name type="scientific">Smallanthus sonchifolius</name>
    <dbReference type="NCBI Taxonomy" id="185202"/>
    <lineage>
        <taxon>Eukaryota</taxon>
        <taxon>Viridiplantae</taxon>
        <taxon>Streptophyta</taxon>
        <taxon>Embryophyta</taxon>
        <taxon>Tracheophyta</taxon>
        <taxon>Spermatophyta</taxon>
        <taxon>Magnoliopsida</taxon>
        <taxon>eudicotyledons</taxon>
        <taxon>Gunneridae</taxon>
        <taxon>Pentapetalae</taxon>
        <taxon>asterids</taxon>
        <taxon>campanulids</taxon>
        <taxon>Asterales</taxon>
        <taxon>Asteraceae</taxon>
        <taxon>Asteroideae</taxon>
        <taxon>Heliantheae alliance</taxon>
        <taxon>Millerieae</taxon>
        <taxon>Smallanthus</taxon>
    </lineage>
</organism>
<dbReference type="Proteomes" id="UP001056120">
    <property type="component" value="Linkage Group LG20"/>
</dbReference>
<sequence>MSISSNKTSINLQFLLLDLLPTMVAPQCKVEDNTYSHINKHDARAYCEDPEDVDDYNNRKLGFVVGDMRDEIEQLVGENGALEGIYSKIVPNEVDDGTFWFRYFYKVHKLKQQEEMRARLVKRSLSVDDDDDEEEFSFFNPPTIFHLHSQFSSNLASDQPQVTRFDQFSVNPFDPLQFLS</sequence>
<accession>A0ACB9D4F4</accession>
<keyword evidence="2" id="KW-1185">Reference proteome</keyword>
<evidence type="ECO:0000313" key="2">
    <source>
        <dbReference type="Proteomes" id="UP001056120"/>
    </source>
</evidence>
<name>A0ACB9D4F4_9ASTR</name>
<reference evidence="1 2" key="2">
    <citation type="journal article" date="2022" name="Mol. Ecol. Resour.">
        <title>The genomes of chicory, endive, great burdock and yacon provide insights into Asteraceae paleo-polyploidization history and plant inulin production.</title>
        <authorList>
            <person name="Fan W."/>
            <person name="Wang S."/>
            <person name="Wang H."/>
            <person name="Wang A."/>
            <person name="Jiang F."/>
            <person name="Liu H."/>
            <person name="Zhao H."/>
            <person name="Xu D."/>
            <person name="Zhang Y."/>
        </authorList>
    </citation>
    <scope>NUCLEOTIDE SEQUENCE [LARGE SCALE GENOMIC DNA]</scope>
    <source>
        <strain evidence="2">cv. Yunnan</strain>
        <tissue evidence="1">Leaves</tissue>
    </source>
</reference>
<dbReference type="EMBL" id="CM042037">
    <property type="protein sequence ID" value="KAI3741266.1"/>
    <property type="molecule type" value="Genomic_DNA"/>
</dbReference>
<proteinExistence type="predicted"/>
<reference evidence="2" key="1">
    <citation type="journal article" date="2022" name="Mol. Ecol. Resour.">
        <title>The genomes of chicory, endive, great burdock and yacon provide insights into Asteraceae palaeo-polyploidization history and plant inulin production.</title>
        <authorList>
            <person name="Fan W."/>
            <person name="Wang S."/>
            <person name="Wang H."/>
            <person name="Wang A."/>
            <person name="Jiang F."/>
            <person name="Liu H."/>
            <person name="Zhao H."/>
            <person name="Xu D."/>
            <person name="Zhang Y."/>
        </authorList>
    </citation>
    <scope>NUCLEOTIDE SEQUENCE [LARGE SCALE GENOMIC DNA]</scope>
    <source>
        <strain evidence="2">cv. Yunnan</strain>
    </source>
</reference>
<comment type="caution">
    <text evidence="1">The sequence shown here is derived from an EMBL/GenBank/DDBJ whole genome shotgun (WGS) entry which is preliminary data.</text>
</comment>